<keyword evidence="2" id="KW-1133">Transmembrane helix</keyword>
<feature type="compositionally biased region" description="Basic and acidic residues" evidence="1">
    <location>
        <begin position="176"/>
        <end position="185"/>
    </location>
</feature>
<sequence>MYATVVPLRCASRGPHSVKTVLSESLPRLAARRWLAIGKNDKSHEEYMREANKQMERYHEAREAFKAGKLKSKNPRQGSRDSTAAQFTVAGVFLVVFFATPFLGRKIAQDDEFRERWIPSWYDFTVKKPDNAWTRDELHEQMLEVQRNIRERAIAGDFTPEKLEEMQRSLEGMNYPHREGMDRSKVPKVWDSIHPGAEDDDDTLNEA</sequence>
<evidence type="ECO:0000313" key="3">
    <source>
        <dbReference type="EMBL" id="CAG9282896.1"/>
    </source>
</evidence>
<feature type="transmembrane region" description="Helical" evidence="2">
    <location>
        <begin position="84"/>
        <end position="104"/>
    </location>
</feature>
<keyword evidence="2" id="KW-0472">Membrane</keyword>
<reference evidence="3" key="1">
    <citation type="submission" date="2022-02" db="EMBL/GenBank/DDBJ databases">
        <authorList>
            <person name="Giguere J D."/>
        </authorList>
    </citation>
    <scope>NUCLEOTIDE SEQUENCE</scope>
    <source>
        <strain evidence="3">CCAP 1055/1</strain>
    </source>
</reference>
<keyword evidence="2" id="KW-0812">Transmembrane</keyword>
<evidence type="ECO:0000256" key="1">
    <source>
        <dbReference type="SAM" id="MobiDB-lite"/>
    </source>
</evidence>
<feature type="region of interest" description="Disordered" evidence="1">
    <location>
        <begin position="170"/>
        <end position="207"/>
    </location>
</feature>
<dbReference type="AlphaFoldDB" id="A0A8J9S8G5"/>
<organism evidence="3">
    <name type="scientific">Phaeodactylum tricornutum</name>
    <name type="common">Diatom</name>
    <dbReference type="NCBI Taxonomy" id="2850"/>
    <lineage>
        <taxon>Eukaryota</taxon>
        <taxon>Sar</taxon>
        <taxon>Stramenopiles</taxon>
        <taxon>Ochrophyta</taxon>
        <taxon>Bacillariophyta</taxon>
        <taxon>Bacillariophyceae</taxon>
        <taxon>Bacillariophycidae</taxon>
        <taxon>Naviculales</taxon>
        <taxon>Phaeodactylaceae</taxon>
        <taxon>Phaeodactylum</taxon>
    </lineage>
</organism>
<gene>
    <name evidence="3" type="ORF">PTTT1_LOCUS21064</name>
</gene>
<evidence type="ECO:0000256" key="2">
    <source>
        <dbReference type="SAM" id="Phobius"/>
    </source>
</evidence>
<name>A0A8J9S8G5_PHATR</name>
<dbReference type="Proteomes" id="UP000836788">
    <property type="component" value="Chromosome 18"/>
</dbReference>
<protein>
    <submittedName>
        <fullName evidence="3">Uncharacterized protein</fullName>
    </submittedName>
</protein>
<dbReference type="EMBL" id="OU594959">
    <property type="protein sequence ID" value="CAG9282896.1"/>
    <property type="molecule type" value="Genomic_DNA"/>
</dbReference>
<feature type="compositionally biased region" description="Acidic residues" evidence="1">
    <location>
        <begin position="198"/>
        <end position="207"/>
    </location>
</feature>
<accession>A0A8J9S8G5</accession>
<proteinExistence type="predicted"/>